<dbReference type="Gene3D" id="3.40.50.12580">
    <property type="match status" value="1"/>
</dbReference>
<evidence type="ECO:0000313" key="2">
    <source>
        <dbReference type="Proteomes" id="UP000598120"/>
    </source>
</evidence>
<sequence>MQVKTSKIALVITDGVGFRNYIMSDFLQEAKHQFQDIIIFSGLPKSCFEGFNVDNCTIEELEDFREPSKTWFFRKLKEVAHLQNHKKNNFGIRDNLRGNYPKSNSKRGVLTKLIFAWTYFFHSENWINIYNRCQQKTFKNNVTTKRYIALLKTHSPDIVYFTHQRPPYIAPLIYASEQTHTNTATFIFSWDNLASKGRMSGNFNYYFVWSHLMKSELLEFYKTITENQIKVVGTPQFEPYVLDRYNSTKKTFFEKFDLDETKQTICYSCGDVSTSKNDDLYIKTIAEAIKQNTIKRPVNLLVRTSPAEEPTRFMHLKEEYPFIKWNCPKWKLTRDGHQETWSQRIPTIEDITDLKSVLEYTDISINMCSTMSLDAMFFDKPVINPVFGNKENGLYDDQRFLKFQHYKRVAESGAVAIVKDAVSLINEINSSLQNPNKRLEAQKQLLDLQISHPLKNTGKRIATIIKECIK</sequence>
<dbReference type="SUPFAM" id="SSF53756">
    <property type="entry name" value="UDP-Glycosyltransferase/glycogen phosphorylase"/>
    <property type="match status" value="1"/>
</dbReference>
<reference evidence="1 2" key="1">
    <citation type="journal article" date="2014" name="Int. J. Syst. Evol. Microbiol.">
        <title>Complete genome sequence of Corynebacterium casei LMG S-19264T (=DSM 44701T), isolated from a smear-ripened cheese.</title>
        <authorList>
            <consortium name="US DOE Joint Genome Institute (JGI-PGF)"/>
            <person name="Walter F."/>
            <person name="Albersmeier A."/>
            <person name="Kalinowski J."/>
            <person name="Ruckert C."/>
        </authorList>
    </citation>
    <scope>NUCLEOTIDE SEQUENCE [LARGE SCALE GENOMIC DNA]</scope>
    <source>
        <strain evidence="1 2">CGMCC 1.15295</strain>
    </source>
</reference>
<protein>
    <recommendedName>
        <fullName evidence="3">UDP-glycosyltransferase</fullName>
    </recommendedName>
</protein>
<dbReference type="RefSeq" id="WP_229660144.1">
    <property type="nucleotide sequence ID" value="NZ_BMIC01000001.1"/>
</dbReference>
<evidence type="ECO:0008006" key="3">
    <source>
        <dbReference type="Google" id="ProtNLM"/>
    </source>
</evidence>
<keyword evidence="2" id="KW-1185">Reference proteome</keyword>
<dbReference type="AlphaFoldDB" id="A0A8J2XF94"/>
<dbReference type="InterPro" id="IPR043148">
    <property type="entry name" value="TagF_C"/>
</dbReference>
<organism evidence="1 2">
    <name type="scientific">Aquaticitalea lipolytica</name>
    <dbReference type="NCBI Taxonomy" id="1247562"/>
    <lineage>
        <taxon>Bacteria</taxon>
        <taxon>Pseudomonadati</taxon>
        <taxon>Bacteroidota</taxon>
        <taxon>Flavobacteriia</taxon>
        <taxon>Flavobacteriales</taxon>
        <taxon>Flavobacteriaceae</taxon>
        <taxon>Aquaticitalea</taxon>
    </lineage>
</organism>
<gene>
    <name evidence="1" type="ORF">GCM10011531_04430</name>
</gene>
<evidence type="ECO:0000313" key="1">
    <source>
        <dbReference type="EMBL" id="GFZ78025.1"/>
    </source>
</evidence>
<dbReference type="EMBL" id="BMIC01000001">
    <property type="protein sequence ID" value="GFZ78025.1"/>
    <property type="molecule type" value="Genomic_DNA"/>
</dbReference>
<accession>A0A8J2XF94</accession>
<proteinExistence type="predicted"/>
<name>A0A8J2XF94_9FLAO</name>
<dbReference type="Proteomes" id="UP000598120">
    <property type="component" value="Unassembled WGS sequence"/>
</dbReference>
<comment type="caution">
    <text evidence="1">The sequence shown here is derived from an EMBL/GenBank/DDBJ whole genome shotgun (WGS) entry which is preliminary data.</text>
</comment>